<keyword evidence="2 10" id="KW-0963">Cytoplasm</keyword>
<gene>
    <name evidence="10 13" type="primary">trmE</name>
    <name evidence="10" type="synonym">mnmE</name>
    <name evidence="13" type="ORF">MDPP_0064</name>
</gene>
<dbReference type="PANTHER" id="PTHR42714">
    <property type="entry name" value="TRNA MODIFICATION GTPASE GTPBP3"/>
    <property type="match status" value="1"/>
</dbReference>
<dbReference type="GO" id="GO:0003924">
    <property type="term" value="F:GTPase activity"/>
    <property type="evidence" value="ECO:0007669"/>
    <property type="project" value="UniProtKB-UniRule"/>
</dbReference>
<dbReference type="InterPro" id="IPR027266">
    <property type="entry name" value="TrmE/GcvT-like"/>
</dbReference>
<comment type="caution">
    <text evidence="13">The sequence shown here is derived from an EMBL/GenBank/DDBJ whole genome shotgun (WGS) entry which is preliminary data.</text>
</comment>
<keyword evidence="9 10" id="KW-0342">GTP-binding</keyword>
<evidence type="ECO:0000256" key="10">
    <source>
        <dbReference type="HAMAP-Rule" id="MF_00379"/>
    </source>
</evidence>
<dbReference type="InterPro" id="IPR018948">
    <property type="entry name" value="GTP-bd_TrmE_N"/>
</dbReference>
<dbReference type="InterPro" id="IPR027368">
    <property type="entry name" value="MnmE_dom2"/>
</dbReference>
<dbReference type="GO" id="GO:0002098">
    <property type="term" value="P:tRNA wobble uridine modification"/>
    <property type="evidence" value="ECO:0007669"/>
    <property type="project" value="TreeGrafter"/>
</dbReference>
<feature type="binding site" evidence="10">
    <location>
        <position position="253"/>
    </location>
    <ligand>
        <name>K(+)</name>
        <dbReference type="ChEBI" id="CHEBI:29103"/>
    </ligand>
</feature>
<feature type="binding site" evidence="10">
    <location>
        <position position="127"/>
    </location>
    <ligand>
        <name>(6S)-5-formyl-5,6,7,8-tetrahydrofolate</name>
        <dbReference type="ChEBI" id="CHEBI:57457"/>
    </ligand>
</feature>
<sequence>MFFEDTIAAIATPLGTGSISVIRVSGYESIEKINQIFITKNKKKKLLFVSSHTIHHGFILDEEENILDEVLISVFRAPHSFTGENVIEVCGHGGILITQLLLERILSLDIRLAKPGEFSKRAFLNQKIDLIQAEAMMDLIHAQNEKTIKLSQKGLQKKTSILIQNLIQEIIDLLGKIEVNIDYPEYYDIQFITNDIILPQIKLLIQKLKQILDDSVKTRLVKKGIKTLIIGKPNVGKSSLLNNFLNKEKAIVTDIAGTTRDFVDGYVNIEGISLFLIDTAGIRETQNPIEQIGIEKTKKLLEQAELVLLLYDQSSTLESIDYELLELTQKYLRIIIGSKSDLPTKSKINLANKKEEIVFISNINHKGIEVLKKKILKMFQLDKIEDKDFNYFSNSRHIQQIKIALKALQNIEIDIEKKIPIDMHTISLKEAYSALSEIIGNNISNNTNDCLINELFSKFCLGK</sequence>
<name>A0A559KK26_9MOLU</name>
<dbReference type="GO" id="GO:0046872">
    <property type="term" value="F:metal ion binding"/>
    <property type="evidence" value="ECO:0007669"/>
    <property type="project" value="UniProtKB-KW"/>
</dbReference>
<dbReference type="InterPro" id="IPR025867">
    <property type="entry name" value="MnmE_helical"/>
</dbReference>
<comment type="subunit">
    <text evidence="10">Homodimer. Heterotetramer of two MnmE and two MnmG subunits.</text>
</comment>
<keyword evidence="6 10" id="KW-0378">Hydrolase</keyword>
<feature type="binding site" evidence="10">
    <location>
        <position position="259"/>
    </location>
    <ligand>
        <name>Mg(2+)</name>
        <dbReference type="ChEBI" id="CHEBI:18420"/>
    </ligand>
</feature>
<dbReference type="Gene3D" id="1.20.120.430">
    <property type="entry name" value="tRNA modification GTPase MnmE domain 2"/>
    <property type="match status" value="1"/>
</dbReference>
<keyword evidence="14" id="KW-1185">Reference proteome</keyword>
<dbReference type="FunFam" id="3.40.50.300:FF:001376">
    <property type="entry name" value="tRNA modification GTPase MnmE"/>
    <property type="match status" value="1"/>
</dbReference>
<dbReference type="InterPro" id="IPR005225">
    <property type="entry name" value="Small_GTP-bd"/>
</dbReference>
<feature type="binding site" evidence="10">
    <location>
        <position position="258"/>
    </location>
    <ligand>
        <name>K(+)</name>
        <dbReference type="ChEBI" id="CHEBI:29103"/>
    </ligand>
</feature>
<dbReference type="Pfam" id="PF12631">
    <property type="entry name" value="MnmE_helical"/>
    <property type="match status" value="1"/>
</dbReference>
<comment type="cofactor">
    <cofactor evidence="10">
        <name>K(+)</name>
        <dbReference type="ChEBI" id="CHEBI:29103"/>
    </cofactor>
    <text evidence="10">Binds 1 potassium ion per subunit.</text>
</comment>
<comment type="similarity">
    <text evidence="1 10 11">Belongs to the TRAFAC class TrmE-Era-EngA-EngB-Septin-like GTPase superfamily. TrmE GTPase family.</text>
</comment>
<evidence type="ECO:0000313" key="13">
    <source>
        <dbReference type="EMBL" id="TVY12448.1"/>
    </source>
</evidence>
<dbReference type="EMBL" id="VIAE01000001">
    <property type="protein sequence ID" value="TVY12448.1"/>
    <property type="molecule type" value="Genomic_DNA"/>
</dbReference>
<organism evidence="13 14">
    <name type="scientific">Candidatus Phytoplasma pini</name>
    <dbReference type="NCBI Taxonomy" id="267362"/>
    <lineage>
        <taxon>Bacteria</taxon>
        <taxon>Bacillati</taxon>
        <taxon>Mycoplasmatota</taxon>
        <taxon>Mollicutes</taxon>
        <taxon>Acholeplasmatales</taxon>
        <taxon>Acholeplasmataceae</taxon>
        <taxon>Candidatus Phytoplasma</taxon>
    </lineage>
</organism>
<dbReference type="InterPro" id="IPR027417">
    <property type="entry name" value="P-loop_NTPase"/>
</dbReference>
<dbReference type="PRINTS" id="PR00449">
    <property type="entry name" value="RASTRNSFRMNG"/>
</dbReference>
<keyword evidence="4 10" id="KW-0479">Metal-binding</keyword>
<evidence type="ECO:0000256" key="4">
    <source>
        <dbReference type="ARBA" id="ARBA00022723"/>
    </source>
</evidence>
<reference evidence="13 14" key="1">
    <citation type="submission" date="2019-06" db="EMBL/GenBank/DDBJ databases">
        <title>Draft Genome Sequence of Candidatus Phytoplasma pini-Related Strain MDPP: A Resource for Comparative Genomics of Gymnosperm-infecting Phytoplasmas.</title>
        <authorList>
            <person name="Cai W."/>
            <person name="Costanzo S."/>
            <person name="Shao J."/>
            <person name="Zhao Y."/>
            <person name="Davis R."/>
        </authorList>
    </citation>
    <scope>NUCLEOTIDE SEQUENCE [LARGE SCALE GENOMIC DNA]</scope>
    <source>
        <strain evidence="13 14">MDPP</strain>
    </source>
</reference>
<dbReference type="InterPro" id="IPR031168">
    <property type="entry name" value="G_TrmE"/>
</dbReference>
<evidence type="ECO:0000256" key="7">
    <source>
        <dbReference type="ARBA" id="ARBA00022842"/>
    </source>
</evidence>
<dbReference type="EC" id="3.6.-.-" evidence="10"/>
<comment type="caution">
    <text evidence="10">Lacks conserved residue(s) required for the propagation of feature annotation.</text>
</comment>
<protein>
    <recommendedName>
        <fullName evidence="10">tRNA modification GTPase MnmE</fullName>
        <ecNumber evidence="10">3.6.-.-</ecNumber>
    </recommendedName>
</protein>
<feature type="binding site" evidence="10">
    <location>
        <begin position="253"/>
        <end position="259"/>
    </location>
    <ligand>
        <name>GTP</name>
        <dbReference type="ChEBI" id="CHEBI:37565"/>
    </ligand>
</feature>
<feature type="binding site" evidence="10">
    <location>
        <position position="88"/>
    </location>
    <ligand>
        <name>(6S)-5-formyl-5,6,7,8-tetrahydrofolate</name>
        <dbReference type="ChEBI" id="CHEBI:57457"/>
    </ligand>
</feature>
<feature type="binding site" evidence="10">
    <location>
        <begin position="278"/>
        <end position="281"/>
    </location>
    <ligand>
        <name>GTP</name>
        <dbReference type="ChEBI" id="CHEBI:37565"/>
    </ligand>
</feature>
<dbReference type="GO" id="GO:0042802">
    <property type="term" value="F:identical protein binding"/>
    <property type="evidence" value="ECO:0007669"/>
    <property type="project" value="UniProtKB-ARBA"/>
</dbReference>
<feature type="binding site" evidence="10">
    <location>
        <position position="234"/>
    </location>
    <ligand>
        <name>K(+)</name>
        <dbReference type="ChEBI" id="CHEBI:29103"/>
    </ligand>
</feature>
<dbReference type="SUPFAM" id="SSF52540">
    <property type="entry name" value="P-loop containing nucleoside triphosphate hydrolases"/>
    <property type="match status" value="1"/>
</dbReference>
<evidence type="ECO:0000256" key="2">
    <source>
        <dbReference type="ARBA" id="ARBA00022490"/>
    </source>
</evidence>
<feature type="binding site" evidence="10">
    <location>
        <position position="463"/>
    </location>
    <ligand>
        <name>(6S)-5-formyl-5,6,7,8-tetrahydrofolate</name>
        <dbReference type="ChEBI" id="CHEBI:57457"/>
    </ligand>
</feature>
<dbReference type="GO" id="GO:0030488">
    <property type="term" value="P:tRNA methylation"/>
    <property type="evidence" value="ECO:0007669"/>
    <property type="project" value="TreeGrafter"/>
</dbReference>
<dbReference type="CDD" id="cd14858">
    <property type="entry name" value="TrmE_N"/>
    <property type="match status" value="1"/>
</dbReference>
<evidence type="ECO:0000256" key="3">
    <source>
        <dbReference type="ARBA" id="ARBA00022694"/>
    </source>
</evidence>
<feature type="binding site" evidence="10">
    <location>
        <position position="255"/>
    </location>
    <ligand>
        <name>K(+)</name>
        <dbReference type="ChEBI" id="CHEBI:29103"/>
    </ligand>
</feature>
<dbReference type="Gene3D" id="3.40.50.300">
    <property type="entry name" value="P-loop containing nucleotide triphosphate hydrolases"/>
    <property type="match status" value="1"/>
</dbReference>
<feature type="binding site" evidence="10">
    <location>
        <position position="238"/>
    </location>
    <ligand>
        <name>Mg(2+)</name>
        <dbReference type="ChEBI" id="CHEBI:18420"/>
    </ligand>
</feature>
<evidence type="ECO:0000256" key="8">
    <source>
        <dbReference type="ARBA" id="ARBA00022958"/>
    </source>
</evidence>
<dbReference type="HAMAP" id="MF_00379">
    <property type="entry name" value="GTPase_MnmE"/>
    <property type="match status" value="1"/>
</dbReference>
<dbReference type="RefSeq" id="WP_144658216.1">
    <property type="nucleotide sequence ID" value="NZ_VIAE01000001.1"/>
</dbReference>
<dbReference type="FunFam" id="3.30.1360.120:FF:000003">
    <property type="entry name" value="tRNA modification GTPase MnmE"/>
    <property type="match status" value="1"/>
</dbReference>
<evidence type="ECO:0000259" key="12">
    <source>
        <dbReference type="PROSITE" id="PS51709"/>
    </source>
</evidence>
<dbReference type="PROSITE" id="PS51709">
    <property type="entry name" value="G_TRME"/>
    <property type="match status" value="1"/>
</dbReference>
<dbReference type="NCBIfam" id="TIGR00231">
    <property type="entry name" value="small_GTP"/>
    <property type="match status" value="1"/>
</dbReference>
<dbReference type="AlphaFoldDB" id="A0A559KK26"/>
<dbReference type="GO" id="GO:0005829">
    <property type="term" value="C:cytosol"/>
    <property type="evidence" value="ECO:0007669"/>
    <property type="project" value="TreeGrafter"/>
</dbReference>
<comment type="subcellular location">
    <subcellularLocation>
        <location evidence="10">Cytoplasm</location>
    </subcellularLocation>
</comment>
<accession>A0A559KK26</accession>
<evidence type="ECO:0000256" key="9">
    <source>
        <dbReference type="ARBA" id="ARBA00023134"/>
    </source>
</evidence>
<dbReference type="Proteomes" id="UP000320078">
    <property type="component" value="Unassembled WGS sequence"/>
</dbReference>
<keyword evidence="3 10" id="KW-0819">tRNA processing</keyword>
<dbReference type="Pfam" id="PF10396">
    <property type="entry name" value="TrmE_N"/>
    <property type="match status" value="1"/>
</dbReference>
<dbReference type="PANTHER" id="PTHR42714:SF2">
    <property type="entry name" value="TRNA MODIFICATION GTPASE GTPBP3, MITOCHONDRIAL"/>
    <property type="match status" value="1"/>
</dbReference>
<dbReference type="Gene3D" id="3.30.1360.120">
    <property type="entry name" value="Probable tRNA modification gtpase trme, domain 1"/>
    <property type="match status" value="1"/>
</dbReference>
<dbReference type="OrthoDB" id="9805918at2"/>
<feature type="domain" description="TrmE-type G" evidence="12">
    <location>
        <begin position="224"/>
        <end position="380"/>
    </location>
</feature>
<comment type="function">
    <text evidence="10">Exhibits a very high intrinsic GTPase hydrolysis rate. Involved in the addition of a carboxymethylaminomethyl (cmnm) group at the wobble position (U34) of certain tRNAs, forming tRNA-cmnm(5)s(2)U34.</text>
</comment>
<feature type="binding site" evidence="10">
    <location>
        <position position="23"/>
    </location>
    <ligand>
        <name>(6S)-5-formyl-5,6,7,8-tetrahydrofolate</name>
        <dbReference type="ChEBI" id="CHEBI:57457"/>
    </ligand>
</feature>
<evidence type="ECO:0000256" key="1">
    <source>
        <dbReference type="ARBA" id="ARBA00011043"/>
    </source>
</evidence>
<dbReference type="CDD" id="cd04164">
    <property type="entry name" value="trmE"/>
    <property type="match status" value="1"/>
</dbReference>
<feature type="binding site" evidence="10">
    <location>
        <begin position="234"/>
        <end position="239"/>
    </location>
    <ligand>
        <name>GTP</name>
        <dbReference type="ChEBI" id="CHEBI:37565"/>
    </ligand>
</feature>
<dbReference type="GO" id="GO:0005525">
    <property type="term" value="F:GTP binding"/>
    <property type="evidence" value="ECO:0007669"/>
    <property type="project" value="UniProtKB-UniRule"/>
</dbReference>
<dbReference type="NCBIfam" id="TIGR00450">
    <property type="entry name" value="mnmE_trmE_thdF"/>
    <property type="match status" value="1"/>
</dbReference>
<proteinExistence type="inferred from homology"/>
<dbReference type="Pfam" id="PF01926">
    <property type="entry name" value="MMR_HSR1"/>
    <property type="match status" value="1"/>
</dbReference>
<dbReference type="InterPro" id="IPR006073">
    <property type="entry name" value="GTP-bd"/>
</dbReference>
<evidence type="ECO:0000313" key="14">
    <source>
        <dbReference type="Proteomes" id="UP000320078"/>
    </source>
</evidence>
<keyword evidence="7 10" id="KW-0460">Magnesium</keyword>
<dbReference type="InterPro" id="IPR004520">
    <property type="entry name" value="GTPase_MnmE"/>
</dbReference>
<evidence type="ECO:0000256" key="11">
    <source>
        <dbReference type="RuleBase" id="RU003313"/>
    </source>
</evidence>
<keyword evidence="5 10" id="KW-0547">Nucleotide-binding</keyword>
<evidence type="ECO:0000256" key="6">
    <source>
        <dbReference type="ARBA" id="ARBA00022801"/>
    </source>
</evidence>
<keyword evidence="8 10" id="KW-0630">Potassium</keyword>
<evidence type="ECO:0000256" key="5">
    <source>
        <dbReference type="ARBA" id="ARBA00022741"/>
    </source>
</evidence>